<keyword evidence="2" id="KW-1185">Reference proteome</keyword>
<name>A0A0C9T0W0_PLICR</name>
<sequence>MAKFPVKLSKGLYTNRKSARNDAIDAVRAYFDRRGWLEEEDYKKSYQAWPAPTDIVRAEIRGGFHYSRDENGYNAFGPHTTVDFFTAERRLIPACHIFKSP</sequence>
<dbReference type="Proteomes" id="UP000053263">
    <property type="component" value="Unassembled WGS sequence"/>
</dbReference>
<dbReference type="AlphaFoldDB" id="A0A0C9T0W0"/>
<dbReference type="HOGENOM" id="CLU_2292878_0_0_1"/>
<accession>A0A0C9T0W0</accession>
<gene>
    <name evidence="1" type="ORF">PLICRDRAFT_181088</name>
</gene>
<dbReference type="EMBL" id="KN832699">
    <property type="protein sequence ID" value="KII82744.1"/>
    <property type="molecule type" value="Genomic_DNA"/>
</dbReference>
<proteinExistence type="predicted"/>
<evidence type="ECO:0000313" key="1">
    <source>
        <dbReference type="EMBL" id="KII82744.1"/>
    </source>
</evidence>
<organism evidence="1 2">
    <name type="scientific">Plicaturopsis crispa FD-325 SS-3</name>
    <dbReference type="NCBI Taxonomy" id="944288"/>
    <lineage>
        <taxon>Eukaryota</taxon>
        <taxon>Fungi</taxon>
        <taxon>Dikarya</taxon>
        <taxon>Basidiomycota</taxon>
        <taxon>Agaricomycotina</taxon>
        <taxon>Agaricomycetes</taxon>
        <taxon>Agaricomycetidae</taxon>
        <taxon>Amylocorticiales</taxon>
        <taxon>Amylocorticiaceae</taxon>
        <taxon>Plicatura</taxon>
        <taxon>Plicaturopsis crispa</taxon>
    </lineage>
</organism>
<evidence type="ECO:0000313" key="2">
    <source>
        <dbReference type="Proteomes" id="UP000053263"/>
    </source>
</evidence>
<protein>
    <submittedName>
        <fullName evidence="1">Uncharacterized protein</fullName>
    </submittedName>
</protein>
<reference evidence="1 2" key="1">
    <citation type="submission" date="2014-06" db="EMBL/GenBank/DDBJ databases">
        <title>Evolutionary Origins and Diversification of the Mycorrhizal Mutualists.</title>
        <authorList>
            <consortium name="DOE Joint Genome Institute"/>
            <consortium name="Mycorrhizal Genomics Consortium"/>
            <person name="Kohler A."/>
            <person name="Kuo A."/>
            <person name="Nagy L.G."/>
            <person name="Floudas D."/>
            <person name="Copeland A."/>
            <person name="Barry K.W."/>
            <person name="Cichocki N."/>
            <person name="Veneault-Fourrey C."/>
            <person name="LaButti K."/>
            <person name="Lindquist E.A."/>
            <person name="Lipzen A."/>
            <person name="Lundell T."/>
            <person name="Morin E."/>
            <person name="Murat C."/>
            <person name="Riley R."/>
            <person name="Ohm R."/>
            <person name="Sun H."/>
            <person name="Tunlid A."/>
            <person name="Henrissat B."/>
            <person name="Grigoriev I.V."/>
            <person name="Hibbett D.S."/>
            <person name="Martin F."/>
        </authorList>
    </citation>
    <scope>NUCLEOTIDE SEQUENCE [LARGE SCALE GENOMIC DNA]</scope>
    <source>
        <strain evidence="1 2">FD-325 SS-3</strain>
    </source>
</reference>